<evidence type="ECO:0000259" key="10">
    <source>
        <dbReference type="Pfam" id="PF23039"/>
    </source>
</evidence>
<dbReference type="Pfam" id="PF23486">
    <property type="entry name" value="Ig_TMEM132_5th"/>
    <property type="match status" value="1"/>
</dbReference>
<feature type="region of interest" description="Disordered" evidence="6">
    <location>
        <begin position="642"/>
        <end position="668"/>
    </location>
</feature>
<feature type="region of interest" description="Disordered" evidence="6">
    <location>
        <begin position="205"/>
        <end position="227"/>
    </location>
</feature>
<reference evidence="13" key="1">
    <citation type="submission" date="2021-02" db="EMBL/GenBank/DDBJ databases">
        <title>Comparative genomics reveals that relaxation of natural selection precedes convergent phenotypic evolution of cavefish.</title>
        <authorList>
            <person name="Peng Z."/>
        </authorList>
    </citation>
    <scope>NUCLEOTIDE SEQUENCE</scope>
    <source>
        <tissue evidence="13">Muscle</tissue>
    </source>
</reference>
<accession>A0A9W7TCV9</accession>
<feature type="transmembrane region" description="Helical" evidence="7">
    <location>
        <begin position="542"/>
        <end position="567"/>
    </location>
</feature>
<dbReference type="InterPro" id="IPR055423">
    <property type="entry name" value="Ig_TMEM132_5th"/>
</dbReference>
<dbReference type="Proteomes" id="UP001059041">
    <property type="component" value="Linkage Group LG19"/>
</dbReference>
<evidence type="ECO:0000256" key="6">
    <source>
        <dbReference type="SAM" id="MobiDB-lite"/>
    </source>
</evidence>
<protein>
    <submittedName>
        <fullName evidence="13">Transmembrane protein 132C-like</fullName>
    </submittedName>
</protein>
<dbReference type="InterPro" id="IPR055421">
    <property type="entry name" value="TMEM132_3rd"/>
</dbReference>
<dbReference type="InterPro" id="IPR031436">
    <property type="entry name" value="TMEM132_C"/>
</dbReference>
<dbReference type="GO" id="GO:0016020">
    <property type="term" value="C:membrane"/>
    <property type="evidence" value="ECO:0007669"/>
    <property type="project" value="UniProtKB-SubCell"/>
</dbReference>
<dbReference type="Pfam" id="PF16070">
    <property type="entry name" value="Ig_TMEM132_4th"/>
    <property type="match status" value="1"/>
</dbReference>
<comment type="similarity">
    <text evidence="2">Belongs to the TMEM132 family.</text>
</comment>
<feature type="domain" description="Transmembrane protein TMEM132 sixth" evidence="12">
    <location>
        <begin position="324"/>
        <end position="437"/>
    </location>
</feature>
<dbReference type="InterPro" id="IPR026307">
    <property type="entry name" value="TMEM132"/>
</dbReference>
<feature type="domain" description="Transmembrane protein family 132 fourth" evidence="9">
    <location>
        <begin position="86"/>
        <end position="183"/>
    </location>
</feature>
<dbReference type="PANTHER" id="PTHR13388:SF25">
    <property type="entry name" value="SI:DKEY-112M2.1"/>
    <property type="match status" value="1"/>
</dbReference>
<feature type="domain" description="Transmembrane protein TMEM132 cohesin-like" evidence="10">
    <location>
        <begin position="29"/>
        <end position="84"/>
    </location>
</feature>
<keyword evidence="5 7" id="KW-0472">Membrane</keyword>
<comment type="subcellular location">
    <subcellularLocation>
        <location evidence="1">Membrane</location>
        <topology evidence="1">Single-pass type I membrane protein</topology>
    </subcellularLocation>
</comment>
<sequence length="728" mass="80377">MSGRDDWQILQQEGKGLPSARLFHWVLRNLVEAGFQKVLQVDLEVNGLLDPLGSRSVTWQIEYPISRTLSEEIQTLIRLAPHDLGGIVPLAMETEILNTAVLTGKTVAMPVKVVTVGTEGTVTDVTESVECRSTDEDVVKVSERCDYVYVNGKETRGRVRMMLNFTYSYLSAQLEISVWMPRLPLQIEMSDPELSQIRGWRVPADSSSQRSGIGEDDMDEKALKDRGCGPQYQSTTVRVLTHFEAEPEEWQGQPDFLLGSDWQVDVTELVRDSMKLVDERVARLSEEQVLLGLNVGTTKVQVMSPLSDLVLGERMIRVVDDKVSITELGVQLVSGLSLNLQLSPGSNRAIVATATTQETMHNPNQESLVSAWLQFSDGSMTPLDLYNPAQFVLMATSLDDQVVSVRKDASWRPIVVAKGEGQGMLVRLEMYGPESCLKTKRRTVLAAGNANIHVKFGRDDETVNSARRYRPNAPYYGVSISDMDAGIMSRGATTIKTGIPGKAAGDIPVDFSEFPAQADLPPGRNMEDDLLQTRRGLTDLEIGMYALLGVFCLAILVFLINCVSYALKYRNKQLPLEGQETMAHAHDWVWLGHDAELLESQAGLCLDQEELGGTMDSGLGLEEGSQLLNGLSGQKNVQGQVHRSMSDSGCAGRDHKGESMNSPTTKRKRVKFTTFSHSKPSNGCPSISPLLVGQNDIKWVCPDIELGDSKELRNYMERLNENATKNIA</sequence>
<evidence type="ECO:0000256" key="1">
    <source>
        <dbReference type="ARBA" id="ARBA00004479"/>
    </source>
</evidence>
<gene>
    <name evidence="13" type="ORF">IRJ41_018033</name>
</gene>
<dbReference type="InterPro" id="IPR031437">
    <property type="entry name" value="Ig_TMEM132_4th"/>
</dbReference>
<dbReference type="PANTHER" id="PTHR13388">
    <property type="entry name" value="DETONATOR, ISOFORM E"/>
    <property type="match status" value="1"/>
</dbReference>
<evidence type="ECO:0000256" key="7">
    <source>
        <dbReference type="SAM" id="Phobius"/>
    </source>
</evidence>
<evidence type="ECO:0000259" key="11">
    <source>
        <dbReference type="Pfam" id="PF23486"/>
    </source>
</evidence>
<evidence type="ECO:0000256" key="2">
    <source>
        <dbReference type="ARBA" id="ARBA00006166"/>
    </source>
</evidence>
<evidence type="ECO:0000259" key="12">
    <source>
        <dbReference type="Pfam" id="PF23487"/>
    </source>
</evidence>
<dbReference type="Pfam" id="PF23039">
    <property type="entry name" value="TMEM132_3rd"/>
    <property type="match status" value="1"/>
</dbReference>
<feature type="domain" description="Transmembrane protein TMEM132 C-terminal" evidence="8">
    <location>
        <begin position="513"/>
        <end position="596"/>
    </location>
</feature>
<evidence type="ECO:0000256" key="3">
    <source>
        <dbReference type="ARBA" id="ARBA00022692"/>
    </source>
</evidence>
<dbReference type="EMBL" id="JAFHDT010000019">
    <property type="protein sequence ID" value="KAI7796213.1"/>
    <property type="molecule type" value="Genomic_DNA"/>
</dbReference>
<comment type="caution">
    <text evidence="13">The sequence shown here is derived from an EMBL/GenBank/DDBJ whole genome shotgun (WGS) entry which is preliminary data.</text>
</comment>
<keyword evidence="4 7" id="KW-1133">Transmembrane helix</keyword>
<name>A0A9W7TCV9_TRIRA</name>
<keyword evidence="3 7" id="KW-0812">Transmembrane</keyword>
<dbReference type="AlphaFoldDB" id="A0A9W7TCV9"/>
<evidence type="ECO:0000259" key="9">
    <source>
        <dbReference type="Pfam" id="PF16070"/>
    </source>
</evidence>
<dbReference type="Pfam" id="PF15706">
    <property type="entry name" value="TMEM132_C"/>
    <property type="match status" value="1"/>
</dbReference>
<evidence type="ECO:0000259" key="8">
    <source>
        <dbReference type="Pfam" id="PF15706"/>
    </source>
</evidence>
<dbReference type="Pfam" id="PF23487">
    <property type="entry name" value="Ig_TMEM132_6th"/>
    <property type="match status" value="1"/>
</dbReference>
<evidence type="ECO:0000256" key="5">
    <source>
        <dbReference type="ARBA" id="ARBA00023136"/>
    </source>
</evidence>
<evidence type="ECO:0000313" key="13">
    <source>
        <dbReference type="EMBL" id="KAI7796213.1"/>
    </source>
</evidence>
<evidence type="ECO:0000313" key="14">
    <source>
        <dbReference type="Proteomes" id="UP001059041"/>
    </source>
</evidence>
<organism evidence="13 14">
    <name type="scientific">Triplophysa rosa</name>
    <name type="common">Cave loach</name>
    <dbReference type="NCBI Taxonomy" id="992332"/>
    <lineage>
        <taxon>Eukaryota</taxon>
        <taxon>Metazoa</taxon>
        <taxon>Chordata</taxon>
        <taxon>Craniata</taxon>
        <taxon>Vertebrata</taxon>
        <taxon>Euteleostomi</taxon>
        <taxon>Actinopterygii</taxon>
        <taxon>Neopterygii</taxon>
        <taxon>Teleostei</taxon>
        <taxon>Ostariophysi</taxon>
        <taxon>Cypriniformes</taxon>
        <taxon>Nemacheilidae</taxon>
        <taxon>Triplophysa</taxon>
    </lineage>
</organism>
<dbReference type="InterPro" id="IPR055424">
    <property type="entry name" value="Ig_TMEM132_6th"/>
</dbReference>
<evidence type="ECO:0000256" key="4">
    <source>
        <dbReference type="ARBA" id="ARBA00022989"/>
    </source>
</evidence>
<feature type="domain" description="Transmembrane protein TMEM132 fifth" evidence="11">
    <location>
        <begin position="186"/>
        <end position="323"/>
    </location>
</feature>
<keyword evidence="14" id="KW-1185">Reference proteome</keyword>
<proteinExistence type="inferred from homology"/>